<protein>
    <submittedName>
        <fullName evidence="1">Unnamed protein product</fullName>
    </submittedName>
</protein>
<name>A0ACB5U9Q6_AMBMO</name>
<comment type="caution">
    <text evidence="1">The sequence shown here is derived from an EMBL/GenBank/DDBJ whole genome shotgun (WGS) entry which is preliminary data.</text>
</comment>
<evidence type="ECO:0000313" key="2">
    <source>
        <dbReference type="Proteomes" id="UP001165064"/>
    </source>
</evidence>
<gene>
    <name evidence="1" type="ORF">Amon02_001249500</name>
</gene>
<dbReference type="Proteomes" id="UP001165064">
    <property type="component" value="Unassembled WGS sequence"/>
</dbReference>
<sequence length="194" mass="22317">MSASSSSNNSNINQPYDQSSAQQKTQVGSRSVSPVPLPSLKDEFSFEVSKPKPFKQPLQRIQPKEQYQQPSQYQQQQAQQKQQQQLEEQNKQQQQQLEQQNKQQQQQLEQQKKQQQQLEQQQKEQQQQSESESHLTAKISNKPGKHPFSYSSDSDSDSDSDIVDVSEDTEFKPDVKSSVTETSSDEEDAVLWVE</sequence>
<evidence type="ECO:0000313" key="1">
    <source>
        <dbReference type="EMBL" id="GMF05890.1"/>
    </source>
</evidence>
<reference evidence="1" key="1">
    <citation type="submission" date="2023-04" db="EMBL/GenBank/DDBJ databases">
        <title>Ambrosiozyma monospora NBRC 10751.</title>
        <authorList>
            <person name="Ichikawa N."/>
            <person name="Sato H."/>
            <person name="Tonouchi N."/>
        </authorList>
    </citation>
    <scope>NUCLEOTIDE SEQUENCE</scope>
    <source>
        <strain evidence="1">NBRC 10751</strain>
    </source>
</reference>
<dbReference type="EMBL" id="BSXS01014733">
    <property type="protein sequence ID" value="GMF05890.1"/>
    <property type="molecule type" value="Genomic_DNA"/>
</dbReference>
<organism evidence="1 2">
    <name type="scientific">Ambrosiozyma monospora</name>
    <name type="common">Yeast</name>
    <name type="synonym">Endomycopsis monosporus</name>
    <dbReference type="NCBI Taxonomy" id="43982"/>
    <lineage>
        <taxon>Eukaryota</taxon>
        <taxon>Fungi</taxon>
        <taxon>Dikarya</taxon>
        <taxon>Ascomycota</taxon>
        <taxon>Saccharomycotina</taxon>
        <taxon>Pichiomycetes</taxon>
        <taxon>Pichiales</taxon>
        <taxon>Pichiaceae</taxon>
        <taxon>Ambrosiozyma</taxon>
    </lineage>
</organism>
<proteinExistence type="predicted"/>
<keyword evidence="2" id="KW-1185">Reference proteome</keyword>
<accession>A0ACB5U9Q6</accession>